<feature type="transmembrane region" description="Helical" evidence="7">
    <location>
        <begin position="227"/>
        <end position="245"/>
    </location>
</feature>
<keyword evidence="10" id="KW-1185">Reference proteome</keyword>
<keyword evidence="2" id="KW-1003">Cell membrane</keyword>
<evidence type="ECO:0000256" key="1">
    <source>
        <dbReference type="ARBA" id="ARBA00004651"/>
    </source>
</evidence>
<dbReference type="EMBL" id="CP013979">
    <property type="protein sequence ID" value="ANJ27219.1"/>
    <property type="molecule type" value="Genomic_DNA"/>
</dbReference>
<feature type="transmembrane region" description="Helical" evidence="7">
    <location>
        <begin position="149"/>
        <end position="166"/>
    </location>
</feature>
<dbReference type="AlphaFoldDB" id="A0A191WGA5"/>
<gene>
    <name evidence="9" type="ORF">ATC03_11290</name>
</gene>
<evidence type="ECO:0000256" key="5">
    <source>
        <dbReference type="ARBA" id="ARBA00023136"/>
    </source>
</evidence>
<feature type="transmembrane region" description="Helical" evidence="7">
    <location>
        <begin position="330"/>
        <end position="357"/>
    </location>
</feature>
<feature type="transmembrane region" description="Helical" evidence="7">
    <location>
        <begin position="200"/>
        <end position="221"/>
    </location>
</feature>
<dbReference type="Proteomes" id="UP000078437">
    <property type="component" value="Chromosome"/>
</dbReference>
<reference evidence="9 10" key="1">
    <citation type="journal article" date="2016" name="Int. J. Syst. Evol. Microbiol.">
        <title>Agromyces aureus sp. nov., isolated from the rhizosphere of Salix caprea L. grown in a heavy-metal-contaminated soil.</title>
        <authorList>
            <person name="Corretto E."/>
            <person name="Antonielli L."/>
            <person name="Sessitsch A."/>
            <person name="Compant S."/>
            <person name="Gorfer M."/>
            <person name="Kuffner M."/>
            <person name="Brader G."/>
        </authorList>
    </citation>
    <scope>NUCLEOTIDE SEQUENCE [LARGE SCALE GENOMIC DNA]</scope>
    <source>
        <strain evidence="9 10">AR33</strain>
    </source>
</reference>
<reference evidence="10" key="2">
    <citation type="submission" date="2016-01" db="EMBL/GenBank/DDBJ databases">
        <title>Complete genome sequence of Agromyces aureus AR33T and comparison with related organisms.</title>
        <authorList>
            <person name="Corretto E."/>
            <person name="Antonielli L."/>
            <person name="Sessitsch A."/>
            <person name="Brader G."/>
        </authorList>
    </citation>
    <scope>NUCLEOTIDE SEQUENCE [LARGE SCALE GENOMIC DNA]</scope>
    <source>
        <strain evidence="10">AR33</strain>
    </source>
</reference>
<feature type="domain" description="ABC3 transporter permease C-terminal" evidence="8">
    <location>
        <begin position="57"/>
        <end position="173"/>
    </location>
</feature>
<name>A0A191WGA5_9MICO</name>
<keyword evidence="3 7" id="KW-0812">Transmembrane</keyword>
<evidence type="ECO:0000256" key="3">
    <source>
        <dbReference type="ARBA" id="ARBA00022692"/>
    </source>
</evidence>
<keyword evidence="5 7" id="KW-0472">Membrane</keyword>
<protein>
    <submittedName>
        <fullName evidence="9">Peptide ABC transporter permease</fullName>
    </submittedName>
</protein>
<organism evidence="9 10">
    <name type="scientific">Agromyces aureus</name>
    <dbReference type="NCBI Taxonomy" id="453304"/>
    <lineage>
        <taxon>Bacteria</taxon>
        <taxon>Bacillati</taxon>
        <taxon>Actinomycetota</taxon>
        <taxon>Actinomycetes</taxon>
        <taxon>Micrococcales</taxon>
        <taxon>Microbacteriaceae</taxon>
        <taxon>Agromyces</taxon>
    </lineage>
</organism>
<feature type="transmembrane region" description="Helical" evidence="7">
    <location>
        <begin position="107"/>
        <end position="129"/>
    </location>
</feature>
<comment type="similarity">
    <text evidence="6">Belongs to the ABC-4 integral membrane protein family.</text>
</comment>
<dbReference type="KEGG" id="agy:ATC03_11290"/>
<dbReference type="PANTHER" id="PTHR30572:SF4">
    <property type="entry name" value="ABC TRANSPORTER PERMEASE YTRF"/>
    <property type="match status" value="1"/>
</dbReference>
<evidence type="ECO:0000256" key="7">
    <source>
        <dbReference type="SAM" id="Phobius"/>
    </source>
</evidence>
<feature type="transmembrane region" description="Helical" evidence="7">
    <location>
        <begin position="425"/>
        <end position="447"/>
    </location>
</feature>
<dbReference type="RefSeq" id="WP_067876987.1">
    <property type="nucleotide sequence ID" value="NZ_CP013979.1"/>
</dbReference>
<dbReference type="InterPro" id="IPR050250">
    <property type="entry name" value="Macrolide_Exporter_MacB"/>
</dbReference>
<dbReference type="GO" id="GO:0022857">
    <property type="term" value="F:transmembrane transporter activity"/>
    <property type="evidence" value="ECO:0007669"/>
    <property type="project" value="TreeGrafter"/>
</dbReference>
<evidence type="ECO:0000256" key="6">
    <source>
        <dbReference type="ARBA" id="ARBA00038076"/>
    </source>
</evidence>
<feature type="transmembrane region" description="Helical" evidence="7">
    <location>
        <begin position="378"/>
        <end position="405"/>
    </location>
</feature>
<evidence type="ECO:0000313" key="9">
    <source>
        <dbReference type="EMBL" id="ANJ27219.1"/>
    </source>
</evidence>
<evidence type="ECO:0000259" key="8">
    <source>
        <dbReference type="Pfam" id="PF02687"/>
    </source>
</evidence>
<feature type="transmembrane region" description="Helical" evidence="7">
    <location>
        <begin position="49"/>
        <end position="79"/>
    </location>
</feature>
<evidence type="ECO:0000313" key="10">
    <source>
        <dbReference type="Proteomes" id="UP000078437"/>
    </source>
</evidence>
<feature type="domain" description="ABC3 transporter permease C-terminal" evidence="8">
    <location>
        <begin position="336"/>
        <end position="457"/>
    </location>
</feature>
<dbReference type="PANTHER" id="PTHR30572">
    <property type="entry name" value="MEMBRANE COMPONENT OF TRANSPORTER-RELATED"/>
    <property type="match status" value="1"/>
</dbReference>
<comment type="subcellular location">
    <subcellularLocation>
        <location evidence="1">Cell membrane</location>
        <topology evidence="1">Multi-pass membrane protein</topology>
    </subcellularLocation>
</comment>
<dbReference type="Pfam" id="PF02687">
    <property type="entry name" value="FtsX"/>
    <property type="match status" value="2"/>
</dbReference>
<accession>A0A191WGA5</accession>
<sequence length="464" mass="47579">MTRLKDLLPTLLVATLAAAFGVALLQITGILTAVITSENGLAESGTVQLVLGLVASVFITIAVYVSAVVTANTVATVVAGRTRLIALLRLIGSSAGAQRAAIAREGLLVGVAGSVLGALVGSASAWSIAEIGMAQGSIPRVAYSLVDPLLLVPMVAVVLTTWLAAWTGSRRVLAVRPAQALGNATEADFDEVSSRRGRAVAAWILGIVGVALLVLGVVVGLVRPEGVLIGLLGGILSFTAVVLAAHRVMPPVLRLVGRLFGDRPSARLAAENAVRHPERSSRMTIGLVIGVTLVTTFAVTMETYREMLLIATADQPEMQDALTPVIDGTVAVFSTLIGFSAVIAAVGLVNTLSISVMQRTRELGLLRALGFDRRQIRVMVLVEAAALTIAATLTGLVLGIAYGWVGAQSILGSVGSGPGIVAPVIPWPIVAIVVGAAALLTLAASVAPMRRAARVSPVVALAVD</sequence>
<dbReference type="STRING" id="453304.ATC03_11290"/>
<dbReference type="GO" id="GO:0005886">
    <property type="term" value="C:plasma membrane"/>
    <property type="evidence" value="ECO:0007669"/>
    <property type="project" value="UniProtKB-SubCell"/>
</dbReference>
<proteinExistence type="inferred from homology"/>
<dbReference type="InterPro" id="IPR003838">
    <property type="entry name" value="ABC3_permease_C"/>
</dbReference>
<feature type="transmembrane region" description="Helical" evidence="7">
    <location>
        <begin position="283"/>
        <end position="301"/>
    </location>
</feature>
<keyword evidence="4 7" id="KW-1133">Transmembrane helix</keyword>
<evidence type="ECO:0000256" key="2">
    <source>
        <dbReference type="ARBA" id="ARBA00022475"/>
    </source>
</evidence>
<evidence type="ECO:0000256" key="4">
    <source>
        <dbReference type="ARBA" id="ARBA00022989"/>
    </source>
</evidence>